<dbReference type="SUPFAM" id="SSF47576">
    <property type="entry name" value="Calponin-homology domain, CH-domain"/>
    <property type="match status" value="1"/>
</dbReference>
<accession>A0A7S1L217</accession>
<feature type="region of interest" description="Disordered" evidence="1">
    <location>
        <begin position="196"/>
        <end position="259"/>
    </location>
</feature>
<dbReference type="Gene3D" id="1.10.418.10">
    <property type="entry name" value="Calponin-like domain"/>
    <property type="match status" value="1"/>
</dbReference>
<dbReference type="GO" id="GO:0007015">
    <property type="term" value="P:actin filament organization"/>
    <property type="evidence" value="ECO:0007669"/>
    <property type="project" value="TreeGrafter"/>
</dbReference>
<evidence type="ECO:0000259" key="2">
    <source>
        <dbReference type="PROSITE" id="PS50021"/>
    </source>
</evidence>
<dbReference type="Pfam" id="PF00307">
    <property type="entry name" value="CH"/>
    <property type="match status" value="1"/>
</dbReference>
<dbReference type="EMBL" id="HBGE01005541">
    <property type="protein sequence ID" value="CAD9092266.1"/>
    <property type="molecule type" value="Transcribed_RNA"/>
</dbReference>
<dbReference type="InterPro" id="IPR001715">
    <property type="entry name" value="CH_dom"/>
</dbReference>
<dbReference type="InterPro" id="IPR050606">
    <property type="entry name" value="Calponin-like"/>
</dbReference>
<protein>
    <recommendedName>
        <fullName evidence="2">Calponin-homology (CH) domain-containing protein</fullName>
    </recommendedName>
</protein>
<organism evidence="3">
    <name type="scientific">Alexandrium catenella</name>
    <name type="common">Red tide dinoflagellate</name>
    <name type="synonym">Gonyaulax catenella</name>
    <dbReference type="NCBI Taxonomy" id="2925"/>
    <lineage>
        <taxon>Eukaryota</taxon>
        <taxon>Sar</taxon>
        <taxon>Alveolata</taxon>
        <taxon>Dinophyceae</taxon>
        <taxon>Gonyaulacales</taxon>
        <taxon>Pyrocystaceae</taxon>
        <taxon>Alexandrium</taxon>
    </lineage>
</organism>
<gene>
    <name evidence="3" type="ORF">ACAT0790_LOCUS3371</name>
</gene>
<sequence>MTTDGVGTVLISGVRVRLTGEQGGIEVMVRAESIGPCSVRLALRRLVGERDGELPVMPDLTDLKLEDMDVWERWLELELTESEVGGNSEATYRFLLEPGSLWQVGAVGVSQDGTTGNAVCIQLRAPTEVEMAQFPRRSSAPEGLPRGLEAATGAASASEERSDGTEDAEDEVWVEAGFSGSRDDGKEEALSGAEVWALTTNRRPSGSVEPEGAEGGEASETCEEAGAEGSGKADSNPESQAALGAEAKSMPDGSLKSERNAAARRGFLVKESAPKRLARGPEVHRVISYKGDIAAEYARKLEEKHRVSVDKVPHRFETTGSGERRSVVQPKLTVMTKQEPSEAPTVRRLSAELLDRGRQAQQMMRLKEDARCAAGWIHAVTGDVQAHAAAQEDECSLLAALDSGEALCDLVNAVWPGRIIGILRGRDIKPYKRLANVTRFLQACSDLGIPDQNVFMPSDLTERKNLRNVVRCLFALGSIVPEPPEYSGPRLEDSVELLMAKTESCQEAGVGSGNIAEQSADDLVPRRATE</sequence>
<dbReference type="PRINTS" id="PR00888">
    <property type="entry name" value="SM22CALPONIN"/>
</dbReference>
<reference evidence="3" key="1">
    <citation type="submission" date="2021-01" db="EMBL/GenBank/DDBJ databases">
        <authorList>
            <person name="Corre E."/>
            <person name="Pelletier E."/>
            <person name="Niang G."/>
            <person name="Scheremetjew M."/>
            <person name="Finn R."/>
            <person name="Kale V."/>
            <person name="Holt S."/>
            <person name="Cochrane G."/>
            <person name="Meng A."/>
            <person name="Brown T."/>
            <person name="Cohen L."/>
        </authorList>
    </citation>
    <scope>NUCLEOTIDE SEQUENCE</scope>
    <source>
        <strain evidence="3">OF101</strain>
    </source>
</reference>
<dbReference type="PROSITE" id="PS50021">
    <property type="entry name" value="CH"/>
    <property type="match status" value="1"/>
</dbReference>
<feature type="region of interest" description="Disordered" evidence="1">
    <location>
        <begin position="507"/>
        <end position="530"/>
    </location>
</feature>
<dbReference type="InterPro" id="IPR003096">
    <property type="entry name" value="SM22_calponin"/>
</dbReference>
<dbReference type="GO" id="GO:0015629">
    <property type="term" value="C:actin cytoskeleton"/>
    <property type="evidence" value="ECO:0007669"/>
    <property type="project" value="TreeGrafter"/>
</dbReference>
<dbReference type="PANTHER" id="PTHR47385:SF14">
    <property type="entry name" value="TRANSGELIN"/>
    <property type="match status" value="1"/>
</dbReference>
<evidence type="ECO:0000256" key="1">
    <source>
        <dbReference type="SAM" id="MobiDB-lite"/>
    </source>
</evidence>
<dbReference type="AlphaFoldDB" id="A0A7S1L217"/>
<name>A0A7S1L217_ALECA</name>
<dbReference type="SMART" id="SM00033">
    <property type="entry name" value="CH"/>
    <property type="match status" value="1"/>
</dbReference>
<dbReference type="PANTHER" id="PTHR47385">
    <property type="entry name" value="CALPONIN"/>
    <property type="match status" value="1"/>
</dbReference>
<feature type="region of interest" description="Disordered" evidence="1">
    <location>
        <begin position="132"/>
        <end position="171"/>
    </location>
</feature>
<proteinExistence type="predicted"/>
<dbReference type="CDD" id="cd00014">
    <property type="entry name" value="CH_SF"/>
    <property type="match status" value="1"/>
</dbReference>
<dbReference type="GO" id="GO:0051015">
    <property type="term" value="F:actin filament binding"/>
    <property type="evidence" value="ECO:0007669"/>
    <property type="project" value="TreeGrafter"/>
</dbReference>
<evidence type="ECO:0000313" key="3">
    <source>
        <dbReference type="EMBL" id="CAD9092266.1"/>
    </source>
</evidence>
<feature type="domain" description="Calponin-homology (CH)" evidence="2">
    <location>
        <begin position="367"/>
        <end position="481"/>
    </location>
</feature>
<dbReference type="InterPro" id="IPR036872">
    <property type="entry name" value="CH_dom_sf"/>
</dbReference>